<evidence type="ECO:0000256" key="10">
    <source>
        <dbReference type="PIRSR" id="PIRSR619791-2"/>
    </source>
</evidence>
<feature type="binding site" description="axial binding residue" evidence="10">
    <location>
        <position position="1139"/>
    </location>
    <ligand>
        <name>heme b</name>
        <dbReference type="ChEBI" id="CHEBI:60344"/>
    </ligand>
    <ligandPart>
        <name>Fe</name>
        <dbReference type="ChEBI" id="CHEBI:18248"/>
    </ligandPart>
</feature>
<evidence type="ECO:0000256" key="11">
    <source>
        <dbReference type="SAM" id="SignalP"/>
    </source>
</evidence>
<dbReference type="InterPro" id="IPR019791">
    <property type="entry name" value="Haem_peroxidase_animal"/>
</dbReference>
<comment type="catalytic activity">
    <reaction evidence="1">
        <text>2 a phenolic donor + H2O2 = 2 a phenolic radical donor + 2 H2O</text>
        <dbReference type="Rhea" id="RHEA:56136"/>
        <dbReference type="ChEBI" id="CHEBI:15377"/>
        <dbReference type="ChEBI" id="CHEBI:16240"/>
        <dbReference type="ChEBI" id="CHEBI:139520"/>
        <dbReference type="ChEBI" id="CHEBI:139521"/>
        <dbReference type="EC" id="1.11.1.7"/>
    </reaction>
</comment>
<keyword evidence="6 10" id="KW-0479">Metal-binding</keyword>
<feature type="chain" id="PRO_5037549750" description="peroxidase" evidence="11">
    <location>
        <begin position="18"/>
        <end position="1451"/>
    </location>
</feature>
<evidence type="ECO:0000256" key="6">
    <source>
        <dbReference type="ARBA" id="ARBA00022723"/>
    </source>
</evidence>
<keyword evidence="9" id="KW-0325">Glycoprotein</keyword>
<dbReference type="GO" id="GO:0005576">
    <property type="term" value="C:extracellular region"/>
    <property type="evidence" value="ECO:0007669"/>
    <property type="project" value="UniProtKB-SubCell"/>
</dbReference>
<evidence type="ECO:0000256" key="9">
    <source>
        <dbReference type="ARBA" id="ARBA00023180"/>
    </source>
</evidence>
<dbReference type="WBParaSite" id="PSAMB.scaffold4747size13656.g25063.t1">
    <property type="protein sequence ID" value="PSAMB.scaffold4747size13656.g25063.t1"/>
    <property type="gene ID" value="PSAMB.scaffold4747size13656.g25063"/>
</dbReference>
<keyword evidence="12" id="KW-1185">Reference proteome</keyword>
<dbReference type="Gene3D" id="1.10.640.10">
    <property type="entry name" value="Haem peroxidase domain superfamily, animal type"/>
    <property type="match status" value="2"/>
</dbReference>
<dbReference type="FunFam" id="1.10.640.10:FF:000006">
    <property type="entry name" value="Double oxidase: two peroxidase domains"/>
    <property type="match status" value="1"/>
</dbReference>
<dbReference type="InterPro" id="IPR010255">
    <property type="entry name" value="Haem_peroxidase_sf"/>
</dbReference>
<dbReference type="EC" id="1.11.1.7" evidence="3"/>
<dbReference type="Pfam" id="PF03098">
    <property type="entry name" value="An_peroxidase"/>
    <property type="match status" value="2"/>
</dbReference>
<evidence type="ECO:0000256" key="2">
    <source>
        <dbReference type="ARBA" id="ARBA00004613"/>
    </source>
</evidence>
<dbReference type="GO" id="GO:0140825">
    <property type="term" value="F:lactoperoxidase activity"/>
    <property type="evidence" value="ECO:0007669"/>
    <property type="project" value="UniProtKB-EC"/>
</dbReference>
<keyword evidence="5" id="KW-0560">Oxidoreductase</keyword>
<feature type="signal peptide" evidence="11">
    <location>
        <begin position="1"/>
        <end position="17"/>
    </location>
</feature>
<evidence type="ECO:0000313" key="13">
    <source>
        <dbReference type="WBParaSite" id="PSAMB.scaffold4747size13656.g25063.t1"/>
    </source>
</evidence>
<evidence type="ECO:0000256" key="3">
    <source>
        <dbReference type="ARBA" id="ARBA00012313"/>
    </source>
</evidence>
<name>A0A914WSS3_9BILA</name>
<keyword evidence="10" id="KW-0349">Heme</keyword>
<dbReference type="CDD" id="cd09823">
    <property type="entry name" value="peroxinectin_like"/>
    <property type="match status" value="1"/>
</dbReference>
<dbReference type="InterPro" id="IPR037120">
    <property type="entry name" value="Haem_peroxidase_sf_animal"/>
</dbReference>
<dbReference type="Proteomes" id="UP000887566">
    <property type="component" value="Unplaced"/>
</dbReference>
<evidence type="ECO:0000256" key="7">
    <source>
        <dbReference type="ARBA" id="ARBA00022729"/>
    </source>
</evidence>
<comment type="subcellular location">
    <subcellularLocation>
        <location evidence="2">Secreted</location>
    </subcellularLocation>
</comment>
<reference evidence="13" key="1">
    <citation type="submission" date="2022-11" db="UniProtKB">
        <authorList>
            <consortium name="WormBaseParasite"/>
        </authorList>
    </citation>
    <scope>IDENTIFICATION</scope>
</reference>
<organism evidence="12 13">
    <name type="scientific">Plectus sambesii</name>
    <dbReference type="NCBI Taxonomy" id="2011161"/>
    <lineage>
        <taxon>Eukaryota</taxon>
        <taxon>Metazoa</taxon>
        <taxon>Ecdysozoa</taxon>
        <taxon>Nematoda</taxon>
        <taxon>Chromadorea</taxon>
        <taxon>Plectida</taxon>
        <taxon>Plectina</taxon>
        <taxon>Plectoidea</taxon>
        <taxon>Plectidae</taxon>
        <taxon>Plectus</taxon>
    </lineage>
</organism>
<keyword evidence="7 11" id="KW-0732">Signal</keyword>
<dbReference type="PANTHER" id="PTHR11475">
    <property type="entry name" value="OXIDASE/PEROXIDASE"/>
    <property type="match status" value="1"/>
</dbReference>
<dbReference type="GO" id="GO:0046872">
    <property type="term" value="F:metal ion binding"/>
    <property type="evidence" value="ECO:0007669"/>
    <property type="project" value="UniProtKB-KW"/>
</dbReference>
<dbReference type="SUPFAM" id="SSF48113">
    <property type="entry name" value="Heme-dependent peroxidases"/>
    <property type="match status" value="2"/>
</dbReference>
<accession>A0A914WSS3</accession>
<dbReference type="PROSITE" id="PS50292">
    <property type="entry name" value="PEROXIDASE_3"/>
    <property type="match status" value="2"/>
</dbReference>
<proteinExistence type="predicted"/>
<evidence type="ECO:0000256" key="4">
    <source>
        <dbReference type="ARBA" id="ARBA00022525"/>
    </source>
</evidence>
<dbReference type="FunFam" id="1.10.640.10:FF:000007">
    <property type="entry name" value="Peroxidase mlt-7"/>
    <property type="match status" value="1"/>
</dbReference>
<evidence type="ECO:0000256" key="8">
    <source>
        <dbReference type="ARBA" id="ARBA00023157"/>
    </source>
</evidence>
<keyword evidence="4" id="KW-0964">Secreted</keyword>
<evidence type="ECO:0000256" key="1">
    <source>
        <dbReference type="ARBA" id="ARBA00000189"/>
    </source>
</evidence>
<keyword evidence="5" id="KW-0575">Peroxidase</keyword>
<keyword evidence="10" id="KW-0408">Iron</keyword>
<evidence type="ECO:0000313" key="12">
    <source>
        <dbReference type="Proteomes" id="UP000887566"/>
    </source>
</evidence>
<dbReference type="GO" id="GO:0006979">
    <property type="term" value="P:response to oxidative stress"/>
    <property type="evidence" value="ECO:0007669"/>
    <property type="project" value="InterPro"/>
</dbReference>
<dbReference type="GO" id="GO:0020037">
    <property type="term" value="F:heme binding"/>
    <property type="evidence" value="ECO:0007669"/>
    <property type="project" value="InterPro"/>
</dbReference>
<keyword evidence="8" id="KW-1015">Disulfide bond</keyword>
<evidence type="ECO:0000256" key="5">
    <source>
        <dbReference type="ARBA" id="ARBA00022559"/>
    </source>
</evidence>
<protein>
    <recommendedName>
        <fullName evidence="3">peroxidase</fullName>
        <ecNumber evidence="3">1.11.1.7</ecNumber>
    </recommendedName>
</protein>
<sequence>MRLLLPLLAVAFGPALAYVSVPSAPRSPPRSKVVVAKERAAPNPVVLDHLKRNHLSDGLQAGRDRMNDLERRNRGVARQSAQRNELSACEAFYGNYSRELARNALFAEMSAEAALAINQNVAKDRDLTAAIGKIDTTGVWEDCPFARRFACVALKFRTADGQCNNVMQPRQGSVGDPFRRIISPAYEDLYTQPRSRAKNGRPLPRVRDIVAKLHRQASGDDERQEELSLFFPVWGNLILQDTVRTTQTRLPSGECADCCAPGANGHPDCQADPTECSGFVRLLPGLPGDCSLQPRSPANLATAYLDGSAIYGSTDADINRLRSFTDGKLLVDKGGLLPPPADFDSRRCNGNNAQACFDFGSYNMNMDESSATMGIIMLRQHNLVAEQLASLNKYWDDERLFHEARRIVAAQIQHITFNEFLPMLLGHQRMSSADLSLSTSGYYNGYNTTLSAQPLLAFPTAAALVLSMQIPSDQLPYSPKRFYFFGFVDKATRFALDTPPLKIDHRAVDINLPGSRLSLVGEVIQAGRDAGLPSYTAFRAACRLPPVRSFSDLAGIVHDDALEHLGQLYESVDDIDLFSGGIAERPADGAMIGPTFACILSEAYRGMRRGDRFWYENFVYPSAFPEDQLSELRKTTLARIICDNTKVESLQPKALEAPNTFENCPVTCDNAIIPTLDWTQFTDATPKVGGVITREVLSKALQIGNDETNARFNRERNLRNPLSIVSRSSVLHFLVLRPTEHAQSICRIAETLLETTKVFMDRQQELLGISTQQMPPREVLAAVLPGIDVHAVSSDLPDDECVMHLRPCDHSSPYRTLTGWCNNLDHPEFGSAYNTYRRLLPAAYEDGINEPRQRSVSGRLLPSARKVSASFNRPPPPTHETYSHMMMQWGQFLDHDFTLTPISHSEEGGPLNCKTCDSRATVSVNCFPIEIPPNDPHFPELTVNGTRTCLPFTRSLPGQLTLGARQQINILSTYIDASNVYGSDICRAKKVRTFRNGLLDVQRTAGGEILPANTEQRCSAIDPVRMPCLFAGDSRSNEQVGLTAMHIVWMREHNRIVQRLGQINPNWNDERLFQETRRIIGAMLQHITFNEFLPKVLGYKIMHKFDMMPLKQGFFEDYDDKCDATIANEFSTAAFRFGHTLIAEEYNSDGEDTMKFPLDIFFNPTKLYQRDGLDRILNAMAKQPCGQFDSYLAKGIRDHLFERKDDPHSGLDLPALNIQRARDHGLHPYVHYRRVFGLSVPRTFDDLEQIMERPAIDGLRKTYDSVEDIDLFPGLMSETADPGMVVGPLTGHILADTFSRLRKCDRFWYENKGQTGSFTAAQLAEIRKMSLAKVMCNQVAAMTEVQPNIFHLPDNNLNSPMNCDDIKDMDLEPWRETTTCRVRGVSIELRDTKFVTPCLSCTCTSDGPVCSSNRVRNCIDLTKTFSLAQIEADAGCVVQCHAMINGRRRRS</sequence>
<dbReference type="PANTHER" id="PTHR11475:SF4">
    <property type="entry name" value="CHORION PEROXIDASE"/>
    <property type="match status" value="1"/>
</dbReference>
<dbReference type="PRINTS" id="PR00457">
    <property type="entry name" value="ANPEROXIDASE"/>
</dbReference>